<reference evidence="1" key="2">
    <citation type="submission" date="2025-08" db="UniProtKB">
        <authorList>
            <consortium name="Ensembl"/>
        </authorList>
    </citation>
    <scope>IDENTIFICATION</scope>
</reference>
<sequence length="92" mass="9812">MALLHLPAPSTAAAVCTSDGGVADVLSSTHGSGCFQAPRFCSWAGHEQVFGIRGWWAAWLLSRLNGPILLMYSRAASMFRLPVCFSARTAIS</sequence>
<reference evidence="1" key="3">
    <citation type="submission" date="2025-09" db="UniProtKB">
        <authorList>
            <consortium name="Ensembl"/>
        </authorList>
    </citation>
    <scope>IDENTIFICATION</scope>
</reference>
<evidence type="ECO:0000313" key="2">
    <source>
        <dbReference type="Proteomes" id="UP000005226"/>
    </source>
</evidence>
<proteinExistence type="predicted"/>
<protein>
    <submittedName>
        <fullName evidence="1">Uncharacterized protein</fullName>
    </submittedName>
</protein>
<dbReference type="InParanoid" id="A0A674P856"/>
<evidence type="ECO:0000313" key="1">
    <source>
        <dbReference type="Ensembl" id="ENSTRUP00000081913.1"/>
    </source>
</evidence>
<name>A0A674P856_TAKRU</name>
<accession>A0A674P856</accession>
<reference evidence="1 2" key="1">
    <citation type="journal article" date="2011" name="Genome Biol. Evol.">
        <title>Integration of the genetic map and genome assembly of fugu facilitates insights into distinct features of genome evolution in teleosts and mammals.</title>
        <authorList>
            <person name="Kai W."/>
            <person name="Kikuchi K."/>
            <person name="Tohari S."/>
            <person name="Chew A.K."/>
            <person name="Tay A."/>
            <person name="Fujiwara A."/>
            <person name="Hosoya S."/>
            <person name="Suetake H."/>
            <person name="Naruse K."/>
            <person name="Brenner S."/>
            <person name="Suzuki Y."/>
            <person name="Venkatesh B."/>
        </authorList>
    </citation>
    <scope>NUCLEOTIDE SEQUENCE [LARGE SCALE GENOMIC DNA]</scope>
</reference>
<dbReference type="Proteomes" id="UP000005226">
    <property type="component" value="Chromosome 1"/>
</dbReference>
<dbReference type="Ensembl" id="ENSTRUT00000084231.1">
    <property type="protein sequence ID" value="ENSTRUP00000081913.1"/>
    <property type="gene ID" value="ENSTRUG00000026019.1"/>
</dbReference>
<keyword evidence="2" id="KW-1185">Reference proteome</keyword>
<dbReference type="AlphaFoldDB" id="A0A674P856"/>
<organism evidence="1 2">
    <name type="scientific">Takifugu rubripes</name>
    <name type="common">Japanese pufferfish</name>
    <name type="synonym">Fugu rubripes</name>
    <dbReference type="NCBI Taxonomy" id="31033"/>
    <lineage>
        <taxon>Eukaryota</taxon>
        <taxon>Metazoa</taxon>
        <taxon>Chordata</taxon>
        <taxon>Craniata</taxon>
        <taxon>Vertebrata</taxon>
        <taxon>Euteleostomi</taxon>
        <taxon>Actinopterygii</taxon>
        <taxon>Neopterygii</taxon>
        <taxon>Teleostei</taxon>
        <taxon>Neoteleostei</taxon>
        <taxon>Acanthomorphata</taxon>
        <taxon>Eupercaria</taxon>
        <taxon>Tetraodontiformes</taxon>
        <taxon>Tetradontoidea</taxon>
        <taxon>Tetraodontidae</taxon>
        <taxon>Takifugu</taxon>
    </lineage>
</organism>